<dbReference type="AlphaFoldDB" id="A0A015LJP8"/>
<dbReference type="Proteomes" id="UP000022910">
    <property type="component" value="Unassembled WGS sequence"/>
</dbReference>
<gene>
    <name evidence="3" type="ORF">RirG_000340</name>
</gene>
<name>A0A015LJP8_RHIIW</name>
<protein>
    <submittedName>
        <fullName evidence="3">Uncharacterized protein</fullName>
    </submittedName>
</protein>
<evidence type="ECO:0000256" key="1">
    <source>
        <dbReference type="SAM" id="Coils"/>
    </source>
</evidence>
<dbReference type="OrthoDB" id="249612at2759"/>
<feature type="compositionally biased region" description="Basic and acidic residues" evidence="2">
    <location>
        <begin position="7"/>
        <end position="24"/>
    </location>
</feature>
<accession>A0A015LJP8</accession>
<dbReference type="HOGENOM" id="CLU_2251504_0_0_1"/>
<evidence type="ECO:0000256" key="2">
    <source>
        <dbReference type="SAM" id="MobiDB-lite"/>
    </source>
</evidence>
<feature type="coiled-coil region" evidence="1">
    <location>
        <begin position="31"/>
        <end position="58"/>
    </location>
</feature>
<feature type="region of interest" description="Disordered" evidence="2">
    <location>
        <begin position="1"/>
        <end position="24"/>
    </location>
</feature>
<dbReference type="STRING" id="1432141.A0A015LJP8"/>
<proteinExistence type="predicted"/>
<reference evidence="3 4" key="1">
    <citation type="submission" date="2014-02" db="EMBL/GenBank/DDBJ databases">
        <title>Single nucleus genome sequencing reveals high similarity among nuclei of an endomycorrhizal fungus.</title>
        <authorList>
            <person name="Lin K."/>
            <person name="Geurts R."/>
            <person name="Zhang Z."/>
            <person name="Limpens E."/>
            <person name="Saunders D.G."/>
            <person name="Mu D."/>
            <person name="Pang E."/>
            <person name="Cao H."/>
            <person name="Cha H."/>
            <person name="Lin T."/>
            <person name="Zhou Q."/>
            <person name="Shang Y."/>
            <person name="Li Y."/>
            <person name="Ivanov S."/>
            <person name="Sharma T."/>
            <person name="Velzen R.V."/>
            <person name="Ruijter N.D."/>
            <person name="Aanen D.K."/>
            <person name="Win J."/>
            <person name="Kamoun S."/>
            <person name="Bisseling T."/>
            <person name="Huang S."/>
        </authorList>
    </citation>
    <scope>NUCLEOTIDE SEQUENCE [LARGE SCALE GENOMIC DNA]</scope>
    <source>
        <strain evidence="4">DAOM197198w</strain>
    </source>
</reference>
<organism evidence="3 4">
    <name type="scientific">Rhizophagus irregularis (strain DAOM 197198w)</name>
    <name type="common">Glomus intraradices</name>
    <dbReference type="NCBI Taxonomy" id="1432141"/>
    <lineage>
        <taxon>Eukaryota</taxon>
        <taxon>Fungi</taxon>
        <taxon>Fungi incertae sedis</taxon>
        <taxon>Mucoromycota</taxon>
        <taxon>Glomeromycotina</taxon>
        <taxon>Glomeromycetes</taxon>
        <taxon>Glomerales</taxon>
        <taxon>Glomeraceae</taxon>
        <taxon>Rhizophagus</taxon>
    </lineage>
</organism>
<sequence length="104" mass="12310">MKKSKSKNMDEDVNKHLKRKDLGEGEIKLDSKKLKKALENEENRYKLKNNEVEIDDRKRPYNSAYMGKNNSMEAEVTEEDLEAYRLKKQSHEDPMANYVDEDDL</sequence>
<comment type="caution">
    <text evidence="3">The sequence shown here is derived from an EMBL/GenBank/DDBJ whole genome shotgun (WGS) entry which is preliminary data.</text>
</comment>
<keyword evidence="1" id="KW-0175">Coiled coil</keyword>
<dbReference type="EMBL" id="JEMT01000183">
    <property type="protein sequence ID" value="EXX79984.1"/>
    <property type="molecule type" value="Genomic_DNA"/>
</dbReference>
<keyword evidence="4" id="KW-1185">Reference proteome</keyword>
<evidence type="ECO:0000313" key="4">
    <source>
        <dbReference type="Proteomes" id="UP000022910"/>
    </source>
</evidence>
<evidence type="ECO:0000313" key="3">
    <source>
        <dbReference type="EMBL" id="EXX79984.1"/>
    </source>
</evidence>